<dbReference type="InterPro" id="IPR037891">
    <property type="entry name" value="Cdil-like_sf"/>
</dbReference>
<dbReference type="SUPFAM" id="SSF160207">
    <property type="entry name" value="NMB0488-like"/>
    <property type="match status" value="1"/>
</dbReference>
<name>A0A1G7HZN5_9SPHI</name>
<gene>
    <name evidence="1" type="ORF">SAMN05216464_11291</name>
</gene>
<evidence type="ECO:0000313" key="1">
    <source>
        <dbReference type="EMBL" id="SDF05858.1"/>
    </source>
</evidence>
<reference evidence="1 2" key="1">
    <citation type="submission" date="2016-10" db="EMBL/GenBank/DDBJ databases">
        <authorList>
            <person name="de Groot N.N."/>
        </authorList>
    </citation>
    <scope>NUCLEOTIDE SEQUENCE [LARGE SCALE GENOMIC DNA]</scope>
    <source>
        <strain evidence="1 2">47C3B</strain>
    </source>
</reference>
<accession>A0A1G7HZN5</accession>
<keyword evidence="2" id="KW-1185">Reference proteome</keyword>
<organism evidence="1 2">
    <name type="scientific">Mucilaginibacter pineti</name>
    <dbReference type="NCBI Taxonomy" id="1391627"/>
    <lineage>
        <taxon>Bacteria</taxon>
        <taxon>Pseudomonadati</taxon>
        <taxon>Bacteroidota</taxon>
        <taxon>Sphingobacteriia</taxon>
        <taxon>Sphingobacteriales</taxon>
        <taxon>Sphingobacteriaceae</taxon>
        <taxon>Mucilaginibacter</taxon>
    </lineage>
</organism>
<dbReference type="OrthoDB" id="9204567at2"/>
<dbReference type="STRING" id="1391627.SAMN05216464_11291"/>
<evidence type="ECO:0000313" key="2">
    <source>
        <dbReference type="Proteomes" id="UP000199072"/>
    </source>
</evidence>
<dbReference type="EMBL" id="FNAI01000012">
    <property type="protein sequence ID" value="SDF05858.1"/>
    <property type="molecule type" value="Genomic_DNA"/>
</dbReference>
<protein>
    <submittedName>
        <fullName evidence="1">Uncharacterized protein</fullName>
    </submittedName>
</protein>
<sequence>MISFFRKKNINQDFIKRISVYISETEEQIIIAPFHRNNSGLFYEQDICSILNYPVDDTALGEQVIRNLDLCEVKDKNLKGLHKKEWPAYKYSKLKTLKAFEMAYKRISIRGANTSNIILVIECDLSSDKELSITSGISANANKKDIGKRIMKVFLNSL</sequence>
<proteinExistence type="predicted"/>
<dbReference type="RefSeq" id="WP_091152865.1">
    <property type="nucleotide sequence ID" value="NZ_FNAI01000012.1"/>
</dbReference>
<dbReference type="AlphaFoldDB" id="A0A1G7HZN5"/>
<dbReference type="Proteomes" id="UP000199072">
    <property type="component" value="Unassembled WGS sequence"/>
</dbReference>